<name>A0ABW8HU08_9BACL</name>
<dbReference type="SMART" id="SM00028">
    <property type="entry name" value="TPR"/>
    <property type="match status" value="3"/>
</dbReference>
<evidence type="ECO:0000313" key="2">
    <source>
        <dbReference type="Proteomes" id="UP001618531"/>
    </source>
</evidence>
<dbReference type="InterPro" id="IPR011990">
    <property type="entry name" value="TPR-like_helical_dom_sf"/>
</dbReference>
<dbReference type="EMBL" id="JBIYSL010000003">
    <property type="protein sequence ID" value="MFK0523149.1"/>
    <property type="molecule type" value="Genomic_DNA"/>
</dbReference>
<dbReference type="Gene3D" id="1.25.40.10">
    <property type="entry name" value="Tetratricopeptide repeat domain"/>
    <property type="match status" value="1"/>
</dbReference>
<dbReference type="Pfam" id="PF13174">
    <property type="entry name" value="TPR_6"/>
    <property type="match status" value="1"/>
</dbReference>
<dbReference type="Proteomes" id="UP001618531">
    <property type="component" value="Unassembled WGS sequence"/>
</dbReference>
<reference evidence="1 2" key="1">
    <citation type="submission" date="2024-11" db="EMBL/GenBank/DDBJ databases">
        <title>Identification and Characterization of a Novel Fosfomycin Bacillithiol Transferase FosB8 in Paenibacillus illinoisensis.</title>
        <authorList>
            <person name="Lu W."/>
        </authorList>
    </citation>
    <scope>NUCLEOTIDE SEQUENCE [LARGE SCALE GENOMIC DNA]</scope>
    <source>
        <strain evidence="1 2">WP77</strain>
    </source>
</reference>
<protein>
    <submittedName>
        <fullName evidence="1">Tetratricopeptide repeat protein</fullName>
    </submittedName>
</protein>
<comment type="caution">
    <text evidence="1">The sequence shown here is derived from an EMBL/GenBank/DDBJ whole genome shotgun (WGS) entry which is preliminary data.</text>
</comment>
<dbReference type="SUPFAM" id="SSF48452">
    <property type="entry name" value="TPR-like"/>
    <property type="match status" value="1"/>
</dbReference>
<proteinExistence type="predicted"/>
<accession>A0ABW8HU08</accession>
<gene>
    <name evidence="1" type="ORF">ACINKY_13155</name>
</gene>
<sequence>MSTGHALIHFFKGGDASMFQHVFAEMNDMLDEIIKRYPSAEGLNKQELLQKWNLLKRMSDGMIDEWLMFEEKMSQVRDLEQPVALQPEQEAVTALPEIHLESFSRGQGYFKLQMYPQAIVQFSQIIAEYPDSALTRYYLGLAHMNLNQTAEAGSHLRLIVHLNGSPRLKGLACNALGCLEAKMANPKGACSLFAQALQHDPTLTEPLYNMEACRLNSGQLQYGIS</sequence>
<dbReference type="RefSeq" id="WP_341175654.1">
    <property type="nucleotide sequence ID" value="NZ_JAXBDC010000008.1"/>
</dbReference>
<dbReference type="InterPro" id="IPR019734">
    <property type="entry name" value="TPR_rpt"/>
</dbReference>
<keyword evidence="2" id="KW-1185">Reference proteome</keyword>
<organism evidence="1 2">
    <name type="scientific">Paenibacillus illinoisensis</name>
    <dbReference type="NCBI Taxonomy" id="59845"/>
    <lineage>
        <taxon>Bacteria</taxon>
        <taxon>Bacillati</taxon>
        <taxon>Bacillota</taxon>
        <taxon>Bacilli</taxon>
        <taxon>Bacillales</taxon>
        <taxon>Paenibacillaceae</taxon>
        <taxon>Paenibacillus</taxon>
    </lineage>
</organism>
<evidence type="ECO:0000313" key="1">
    <source>
        <dbReference type="EMBL" id="MFK0523149.1"/>
    </source>
</evidence>